<dbReference type="Proteomes" id="UP001597176">
    <property type="component" value="Unassembled WGS sequence"/>
</dbReference>
<evidence type="ECO:0000256" key="2">
    <source>
        <dbReference type="ARBA" id="ARBA00022741"/>
    </source>
</evidence>
<dbReference type="PROSITE" id="PS50893">
    <property type="entry name" value="ABC_TRANSPORTER_2"/>
    <property type="match status" value="1"/>
</dbReference>
<sequence>MSPSVPIAIERLRYRVGDLPILNGVDITVTSPGITAIIGANGAGKSVLLRLIDGLLVPTSGTIRIGASAGSRPGTAFVFQRPGMVRASVAANVSLALAPLGLDAGERRERVRAALDHVGLGDRAGAPATRLSGGEQQRLALARAWARKPDLLLLDEPTANLDPASAQAIEELVASMARAGTKVVLVSHNLGQVMRLAEDVVVLADGLAVEHGPARSLLSSPRSPQARAYLAGELPWTSFAAHS</sequence>
<gene>
    <name evidence="5" type="ORF">ACFQ4G_14175</name>
</gene>
<dbReference type="SUPFAM" id="SSF52540">
    <property type="entry name" value="P-loop containing nucleoside triphosphate hydrolases"/>
    <property type="match status" value="1"/>
</dbReference>
<accession>A0ABW3X1G3</accession>
<evidence type="ECO:0000313" key="6">
    <source>
        <dbReference type="Proteomes" id="UP001597176"/>
    </source>
</evidence>
<comment type="similarity">
    <text evidence="1">Belongs to the ABC transporter superfamily.</text>
</comment>
<keyword evidence="2" id="KW-0547">Nucleotide-binding</keyword>
<dbReference type="InterPro" id="IPR050334">
    <property type="entry name" value="Molybdenum_import_ModC"/>
</dbReference>
<dbReference type="InterPro" id="IPR003593">
    <property type="entry name" value="AAA+_ATPase"/>
</dbReference>
<proteinExistence type="inferred from homology"/>
<comment type="caution">
    <text evidence="5">The sequence shown here is derived from an EMBL/GenBank/DDBJ whole genome shotgun (WGS) entry which is preliminary data.</text>
</comment>
<evidence type="ECO:0000256" key="3">
    <source>
        <dbReference type="ARBA" id="ARBA00022840"/>
    </source>
</evidence>
<evidence type="ECO:0000313" key="5">
    <source>
        <dbReference type="EMBL" id="MFD1302719.1"/>
    </source>
</evidence>
<organism evidence="5 6">
    <name type="scientific">Methylobacterium marchantiae</name>
    <dbReference type="NCBI Taxonomy" id="600331"/>
    <lineage>
        <taxon>Bacteria</taxon>
        <taxon>Pseudomonadati</taxon>
        <taxon>Pseudomonadota</taxon>
        <taxon>Alphaproteobacteria</taxon>
        <taxon>Hyphomicrobiales</taxon>
        <taxon>Methylobacteriaceae</taxon>
        <taxon>Methylobacterium</taxon>
    </lineage>
</organism>
<dbReference type="Gene3D" id="3.40.50.300">
    <property type="entry name" value="P-loop containing nucleotide triphosphate hydrolases"/>
    <property type="match status" value="1"/>
</dbReference>
<feature type="domain" description="ABC transporter" evidence="4">
    <location>
        <begin position="7"/>
        <end position="230"/>
    </location>
</feature>
<dbReference type="InterPro" id="IPR017871">
    <property type="entry name" value="ABC_transporter-like_CS"/>
</dbReference>
<reference evidence="6" key="1">
    <citation type="journal article" date="2019" name="Int. J. Syst. Evol. Microbiol.">
        <title>The Global Catalogue of Microorganisms (GCM) 10K type strain sequencing project: providing services to taxonomists for standard genome sequencing and annotation.</title>
        <authorList>
            <consortium name="The Broad Institute Genomics Platform"/>
            <consortium name="The Broad Institute Genome Sequencing Center for Infectious Disease"/>
            <person name="Wu L."/>
            <person name="Ma J."/>
        </authorList>
    </citation>
    <scope>NUCLEOTIDE SEQUENCE [LARGE SCALE GENOMIC DNA]</scope>
    <source>
        <strain evidence="6">CCUG 56108</strain>
    </source>
</reference>
<dbReference type="Pfam" id="PF00005">
    <property type="entry name" value="ABC_tran"/>
    <property type="match status" value="1"/>
</dbReference>
<dbReference type="RefSeq" id="WP_238203768.1">
    <property type="nucleotide sequence ID" value="NZ_JBHTND010000018.1"/>
</dbReference>
<dbReference type="InterPro" id="IPR027417">
    <property type="entry name" value="P-loop_NTPase"/>
</dbReference>
<evidence type="ECO:0000256" key="1">
    <source>
        <dbReference type="ARBA" id="ARBA00005417"/>
    </source>
</evidence>
<dbReference type="SMART" id="SM00382">
    <property type="entry name" value="AAA"/>
    <property type="match status" value="1"/>
</dbReference>
<dbReference type="InterPro" id="IPR003439">
    <property type="entry name" value="ABC_transporter-like_ATP-bd"/>
</dbReference>
<dbReference type="EMBL" id="JBHTND010000018">
    <property type="protein sequence ID" value="MFD1302719.1"/>
    <property type="molecule type" value="Genomic_DNA"/>
</dbReference>
<dbReference type="PANTHER" id="PTHR43514">
    <property type="entry name" value="ABC TRANSPORTER I FAMILY MEMBER 10"/>
    <property type="match status" value="1"/>
</dbReference>
<protein>
    <submittedName>
        <fullName evidence="5">ATP-binding cassette domain-containing protein</fullName>
    </submittedName>
</protein>
<keyword evidence="3 5" id="KW-0067">ATP-binding</keyword>
<dbReference type="PANTHER" id="PTHR43514:SF4">
    <property type="entry name" value="ABC TRANSPORTER I FAMILY MEMBER 10"/>
    <property type="match status" value="1"/>
</dbReference>
<evidence type="ECO:0000259" key="4">
    <source>
        <dbReference type="PROSITE" id="PS50893"/>
    </source>
</evidence>
<dbReference type="PROSITE" id="PS00211">
    <property type="entry name" value="ABC_TRANSPORTER_1"/>
    <property type="match status" value="1"/>
</dbReference>
<dbReference type="GO" id="GO:0005524">
    <property type="term" value="F:ATP binding"/>
    <property type="evidence" value="ECO:0007669"/>
    <property type="project" value="UniProtKB-KW"/>
</dbReference>
<name>A0ABW3X1G3_9HYPH</name>
<keyword evidence="6" id="KW-1185">Reference proteome</keyword>